<organism evidence="9 10">
    <name type="scientific">Oceanospirillum sediminis</name>
    <dbReference type="NCBI Taxonomy" id="2760088"/>
    <lineage>
        <taxon>Bacteria</taxon>
        <taxon>Pseudomonadati</taxon>
        <taxon>Pseudomonadota</taxon>
        <taxon>Gammaproteobacteria</taxon>
        <taxon>Oceanospirillales</taxon>
        <taxon>Oceanospirillaceae</taxon>
        <taxon>Oceanospirillum</taxon>
    </lineage>
</organism>
<comment type="catalytic activity">
    <reaction evidence="1">
        <text>ATP + protein L-histidine = ADP + protein N-phospho-L-histidine.</text>
        <dbReference type="EC" id="2.7.13.3"/>
    </reaction>
</comment>
<dbReference type="Proteomes" id="UP000565262">
    <property type="component" value="Unassembled WGS sequence"/>
</dbReference>
<dbReference type="InterPro" id="IPR036890">
    <property type="entry name" value="HATPase_C_sf"/>
</dbReference>
<proteinExistence type="predicted"/>
<dbReference type="InterPro" id="IPR005467">
    <property type="entry name" value="His_kinase_dom"/>
</dbReference>
<evidence type="ECO:0000256" key="4">
    <source>
        <dbReference type="ARBA" id="ARBA00022679"/>
    </source>
</evidence>
<keyword evidence="7" id="KW-0472">Membrane</keyword>
<accession>A0A839IVP1</accession>
<dbReference type="InterPro" id="IPR035965">
    <property type="entry name" value="PAS-like_dom_sf"/>
</dbReference>
<evidence type="ECO:0000256" key="7">
    <source>
        <dbReference type="SAM" id="Phobius"/>
    </source>
</evidence>
<evidence type="ECO:0000313" key="9">
    <source>
        <dbReference type="EMBL" id="MBB1488467.1"/>
    </source>
</evidence>
<dbReference type="EMBL" id="JACJFM010000028">
    <property type="protein sequence ID" value="MBB1488467.1"/>
    <property type="molecule type" value="Genomic_DNA"/>
</dbReference>
<feature type="transmembrane region" description="Helical" evidence="7">
    <location>
        <begin position="189"/>
        <end position="211"/>
    </location>
</feature>
<name>A0A839IVP1_9GAMM</name>
<dbReference type="AlphaFoldDB" id="A0A839IVP1"/>
<dbReference type="Gene3D" id="3.30.450.20">
    <property type="entry name" value="PAS domain"/>
    <property type="match status" value="1"/>
</dbReference>
<dbReference type="CDD" id="cd00075">
    <property type="entry name" value="HATPase"/>
    <property type="match status" value="1"/>
</dbReference>
<dbReference type="InterPro" id="IPR004358">
    <property type="entry name" value="Sig_transdc_His_kin-like_C"/>
</dbReference>
<dbReference type="InterPro" id="IPR003594">
    <property type="entry name" value="HATPase_dom"/>
</dbReference>
<dbReference type="Pfam" id="PF00512">
    <property type="entry name" value="HisKA"/>
    <property type="match status" value="1"/>
</dbReference>
<dbReference type="EC" id="2.7.13.3" evidence="2"/>
<dbReference type="SMART" id="SM00387">
    <property type="entry name" value="HATPase_c"/>
    <property type="match status" value="1"/>
</dbReference>
<keyword evidence="7" id="KW-0812">Transmembrane</keyword>
<dbReference type="SMART" id="SM00388">
    <property type="entry name" value="HisKA"/>
    <property type="match status" value="1"/>
</dbReference>
<dbReference type="InterPro" id="IPR036097">
    <property type="entry name" value="HisK_dim/P_sf"/>
</dbReference>
<keyword evidence="3" id="KW-0597">Phosphoprotein</keyword>
<dbReference type="PANTHER" id="PTHR43711">
    <property type="entry name" value="TWO-COMPONENT HISTIDINE KINASE"/>
    <property type="match status" value="1"/>
</dbReference>
<evidence type="ECO:0000256" key="3">
    <source>
        <dbReference type="ARBA" id="ARBA00022553"/>
    </source>
</evidence>
<dbReference type="PROSITE" id="PS50109">
    <property type="entry name" value="HIS_KIN"/>
    <property type="match status" value="1"/>
</dbReference>
<dbReference type="SUPFAM" id="SSF55874">
    <property type="entry name" value="ATPase domain of HSP90 chaperone/DNA topoisomerase II/histidine kinase"/>
    <property type="match status" value="1"/>
</dbReference>
<keyword evidence="7" id="KW-1133">Transmembrane helix</keyword>
<sequence>MGPHKKPASFIQYLNRRIVLAGLILITISVTGFLVLDYYTRISQSDALRINMAGKQRMLLEQSVMYSYRIASLSRPDEIRQAQQALASNLLQLNNSHQALIHGSQDGSIKKVRTPHLEQLYFQDDQSIDPRLTRFIAEATLLTNNQLSSLPAISQIRQLDFSVNPGLLNQLDQAVKEYETISKQHTQHIWQISLVATLSSIIMVIIVYRFLLHPSLQGYQNSLHLHDTLLENSLDIILICSENHIIVDCNQQAEQALDITTHSTMITDLSLPEYSATIGIVQGSHQQTLLLHGHKQCDVEIRYTRIPVPGKHYYAVFIRDISDQILYQQELIIQKESAVAAMAEARQANQAKSEFLASVSHEFRTPLNAIMGFAQLMTDDKELPCEYQDFAQEIIQSGQHLLHLVNNILEYGKIESGKLECHVQAISPVSLIQQAIEIMLPIAEQAEIQLEKNRLPPLPDLRVDPLFLKQILINLLSNAIKYNSSGGWVRLTTEQEEGYLKIQVEDNGHGIELAEHRDLFLPFNREGHKNSYISGTGVGLSICKYMIEQMKGDIDYRSIPGKGSTFWVRLPLARIAFES</sequence>
<protein>
    <recommendedName>
        <fullName evidence="2">histidine kinase</fullName>
        <ecNumber evidence="2">2.7.13.3</ecNumber>
    </recommendedName>
</protein>
<dbReference type="InterPro" id="IPR003661">
    <property type="entry name" value="HisK_dim/P_dom"/>
</dbReference>
<evidence type="ECO:0000256" key="5">
    <source>
        <dbReference type="ARBA" id="ARBA00022777"/>
    </source>
</evidence>
<gene>
    <name evidence="9" type="ORF">H4O21_17835</name>
</gene>
<evidence type="ECO:0000256" key="1">
    <source>
        <dbReference type="ARBA" id="ARBA00000085"/>
    </source>
</evidence>
<dbReference type="SUPFAM" id="SSF55785">
    <property type="entry name" value="PYP-like sensor domain (PAS domain)"/>
    <property type="match status" value="1"/>
</dbReference>
<keyword evidence="4" id="KW-0808">Transferase</keyword>
<dbReference type="PRINTS" id="PR00344">
    <property type="entry name" value="BCTRLSENSOR"/>
</dbReference>
<feature type="transmembrane region" description="Helical" evidence="7">
    <location>
        <begin position="18"/>
        <end position="39"/>
    </location>
</feature>
<evidence type="ECO:0000256" key="2">
    <source>
        <dbReference type="ARBA" id="ARBA00012438"/>
    </source>
</evidence>
<comment type="caution">
    <text evidence="9">The sequence shown here is derived from an EMBL/GenBank/DDBJ whole genome shotgun (WGS) entry which is preliminary data.</text>
</comment>
<feature type="domain" description="Histidine kinase" evidence="8">
    <location>
        <begin position="358"/>
        <end position="574"/>
    </location>
</feature>
<keyword evidence="6" id="KW-0902">Two-component regulatory system</keyword>
<dbReference type="GO" id="GO:0000155">
    <property type="term" value="F:phosphorelay sensor kinase activity"/>
    <property type="evidence" value="ECO:0007669"/>
    <property type="project" value="InterPro"/>
</dbReference>
<dbReference type="InterPro" id="IPR050736">
    <property type="entry name" value="Sensor_HK_Regulatory"/>
</dbReference>
<dbReference type="Gene3D" id="1.10.287.130">
    <property type="match status" value="1"/>
</dbReference>
<evidence type="ECO:0000256" key="6">
    <source>
        <dbReference type="ARBA" id="ARBA00023012"/>
    </source>
</evidence>
<evidence type="ECO:0000313" key="10">
    <source>
        <dbReference type="Proteomes" id="UP000565262"/>
    </source>
</evidence>
<keyword evidence="10" id="KW-1185">Reference proteome</keyword>
<dbReference type="Pfam" id="PF02518">
    <property type="entry name" value="HATPase_c"/>
    <property type="match status" value="1"/>
</dbReference>
<keyword evidence="5" id="KW-0418">Kinase</keyword>
<dbReference type="SUPFAM" id="SSF47384">
    <property type="entry name" value="Homodimeric domain of signal transducing histidine kinase"/>
    <property type="match status" value="1"/>
</dbReference>
<dbReference type="Gene3D" id="3.30.565.10">
    <property type="entry name" value="Histidine kinase-like ATPase, C-terminal domain"/>
    <property type="match status" value="1"/>
</dbReference>
<dbReference type="RefSeq" id="WP_182810235.1">
    <property type="nucleotide sequence ID" value="NZ_JACJFM010000028.1"/>
</dbReference>
<dbReference type="PANTHER" id="PTHR43711:SF26">
    <property type="entry name" value="SENSOR HISTIDINE KINASE RCSC"/>
    <property type="match status" value="1"/>
</dbReference>
<evidence type="ECO:0000259" key="8">
    <source>
        <dbReference type="PROSITE" id="PS50109"/>
    </source>
</evidence>
<dbReference type="CDD" id="cd00082">
    <property type="entry name" value="HisKA"/>
    <property type="match status" value="1"/>
</dbReference>
<reference evidence="9 10" key="1">
    <citation type="submission" date="2020-08" db="EMBL/GenBank/DDBJ databases">
        <title>Oceanospirillum sp. nov. isolated from marine sediment.</title>
        <authorList>
            <person name="Ji X."/>
        </authorList>
    </citation>
    <scope>NUCLEOTIDE SEQUENCE [LARGE SCALE GENOMIC DNA]</scope>
    <source>
        <strain evidence="9 10">D5</strain>
    </source>
</reference>